<keyword evidence="2" id="KW-0479">Metal-binding</keyword>
<dbReference type="PANTHER" id="PTHR42859">
    <property type="entry name" value="OXIDOREDUCTASE"/>
    <property type="match status" value="1"/>
</dbReference>
<feature type="domain" description="4Fe-4S ferredoxin-type" evidence="5">
    <location>
        <begin position="144"/>
        <end position="176"/>
    </location>
</feature>
<reference evidence="6 7" key="1">
    <citation type="submission" date="2016-10" db="EMBL/GenBank/DDBJ databases">
        <authorList>
            <person name="de Groot N.N."/>
        </authorList>
    </citation>
    <scope>NUCLEOTIDE SEQUENCE [LARGE SCALE GENOMIC DNA]</scope>
    <source>
        <strain evidence="6 7">CGMCC 1.10228</strain>
    </source>
</reference>
<sequence>MNRFVIANPKLCIGCETCTAACSTTHKQQGLQPHPRLTVTRCQDATAPVLCRHCEDAPCATVCPVNAITHLQDSVYVNETLCIGCTLCAIACPFGAIGFSGSRGVGLANAYDTFIPSNVRSSNPSTSAPSCFGKDILAWEPGVKSIAIKCDLCAHREQGPACVEVCPTKALQLVDQNATALMQSSKQQQATQGGDKLSLDTLIYLQSADSHSVKEDC</sequence>
<dbReference type="PROSITE" id="PS00198">
    <property type="entry name" value="4FE4S_FER_1"/>
    <property type="match status" value="1"/>
</dbReference>
<proteinExistence type="predicted"/>
<dbReference type="GO" id="GO:0051539">
    <property type="term" value="F:4 iron, 4 sulfur cluster binding"/>
    <property type="evidence" value="ECO:0007669"/>
    <property type="project" value="UniProtKB-KW"/>
</dbReference>
<dbReference type="PROSITE" id="PS51379">
    <property type="entry name" value="4FE4S_FER_2"/>
    <property type="match status" value="3"/>
</dbReference>
<keyword evidence="7" id="KW-1185">Reference proteome</keyword>
<dbReference type="Proteomes" id="UP000198854">
    <property type="component" value="Unassembled WGS sequence"/>
</dbReference>
<dbReference type="EMBL" id="FNDD01000017">
    <property type="protein sequence ID" value="SDH48175.1"/>
    <property type="molecule type" value="Genomic_DNA"/>
</dbReference>
<keyword evidence="3" id="KW-0408">Iron</keyword>
<evidence type="ECO:0000256" key="2">
    <source>
        <dbReference type="ARBA" id="ARBA00022723"/>
    </source>
</evidence>
<evidence type="ECO:0000313" key="6">
    <source>
        <dbReference type="EMBL" id="SDH48175.1"/>
    </source>
</evidence>
<feature type="domain" description="4Fe-4S ferredoxin-type" evidence="5">
    <location>
        <begin position="2"/>
        <end position="32"/>
    </location>
</feature>
<evidence type="ECO:0000256" key="1">
    <source>
        <dbReference type="ARBA" id="ARBA00022485"/>
    </source>
</evidence>
<organism evidence="6 7">
    <name type="scientific">Vibrio xiamenensis</name>
    <dbReference type="NCBI Taxonomy" id="861298"/>
    <lineage>
        <taxon>Bacteria</taxon>
        <taxon>Pseudomonadati</taxon>
        <taxon>Pseudomonadota</taxon>
        <taxon>Gammaproteobacteria</taxon>
        <taxon>Vibrionales</taxon>
        <taxon>Vibrionaceae</taxon>
        <taxon>Vibrio</taxon>
    </lineage>
</organism>
<protein>
    <submittedName>
        <fullName evidence="6">Hydrogenase-4 component A</fullName>
    </submittedName>
</protein>
<evidence type="ECO:0000256" key="3">
    <source>
        <dbReference type="ARBA" id="ARBA00023004"/>
    </source>
</evidence>
<gene>
    <name evidence="6" type="ORF">SAMN04488136_11742</name>
</gene>
<accession>A0A1G8CRN7</accession>
<feature type="domain" description="4Fe-4S ferredoxin-type" evidence="5">
    <location>
        <begin position="73"/>
        <end position="102"/>
    </location>
</feature>
<dbReference type="Gene3D" id="3.30.70.20">
    <property type="match status" value="2"/>
</dbReference>
<dbReference type="SUPFAM" id="SSF54862">
    <property type="entry name" value="4Fe-4S ferredoxins"/>
    <property type="match status" value="1"/>
</dbReference>
<evidence type="ECO:0000256" key="4">
    <source>
        <dbReference type="ARBA" id="ARBA00023014"/>
    </source>
</evidence>
<dbReference type="PANTHER" id="PTHR42859:SF16">
    <property type="entry name" value="FORMATE HYDROGENLYASE SUBUNIT 2-RELATED"/>
    <property type="match status" value="1"/>
</dbReference>
<keyword evidence="4" id="KW-0411">Iron-sulfur</keyword>
<dbReference type="STRING" id="861298.SAMN04488136_11742"/>
<dbReference type="CDD" id="cd10554">
    <property type="entry name" value="HycB_like"/>
    <property type="match status" value="1"/>
</dbReference>
<dbReference type="Pfam" id="PF00037">
    <property type="entry name" value="Fer4"/>
    <property type="match status" value="1"/>
</dbReference>
<evidence type="ECO:0000313" key="7">
    <source>
        <dbReference type="Proteomes" id="UP000198854"/>
    </source>
</evidence>
<evidence type="ECO:0000259" key="5">
    <source>
        <dbReference type="PROSITE" id="PS51379"/>
    </source>
</evidence>
<dbReference type="InterPro" id="IPR017900">
    <property type="entry name" value="4Fe4S_Fe_S_CS"/>
</dbReference>
<dbReference type="RefSeq" id="WP_093275267.1">
    <property type="nucleotide sequence ID" value="NZ_FNDD01000017.1"/>
</dbReference>
<dbReference type="InterPro" id="IPR017896">
    <property type="entry name" value="4Fe4S_Fe-S-bd"/>
</dbReference>
<keyword evidence="1" id="KW-0004">4Fe-4S</keyword>
<dbReference type="AlphaFoldDB" id="A0A1G8CRN7"/>
<dbReference type="InterPro" id="IPR050294">
    <property type="entry name" value="RnfB_subfamily"/>
</dbReference>
<name>A0A1G8CRN7_9VIBR</name>
<dbReference type="GO" id="GO:0046872">
    <property type="term" value="F:metal ion binding"/>
    <property type="evidence" value="ECO:0007669"/>
    <property type="project" value="UniProtKB-KW"/>
</dbReference>
<dbReference type="OrthoDB" id="9779457at2"/>